<evidence type="ECO:0000313" key="2">
    <source>
        <dbReference type="EMBL" id="KAK1750621.1"/>
    </source>
</evidence>
<dbReference type="EMBL" id="MU839846">
    <property type="protein sequence ID" value="KAK1750621.1"/>
    <property type="molecule type" value="Genomic_DNA"/>
</dbReference>
<organism evidence="2 3">
    <name type="scientific">Echria macrotheca</name>
    <dbReference type="NCBI Taxonomy" id="438768"/>
    <lineage>
        <taxon>Eukaryota</taxon>
        <taxon>Fungi</taxon>
        <taxon>Dikarya</taxon>
        <taxon>Ascomycota</taxon>
        <taxon>Pezizomycotina</taxon>
        <taxon>Sordariomycetes</taxon>
        <taxon>Sordariomycetidae</taxon>
        <taxon>Sordariales</taxon>
        <taxon>Schizotheciaceae</taxon>
        <taxon>Echria</taxon>
    </lineage>
</organism>
<dbReference type="Pfam" id="PF12222">
    <property type="entry name" value="PNGaseA"/>
    <property type="match status" value="1"/>
</dbReference>
<evidence type="ECO:0000259" key="1">
    <source>
        <dbReference type="Pfam" id="PF12222"/>
    </source>
</evidence>
<dbReference type="PANTHER" id="PTHR31104">
    <property type="entry name" value="PEPTIDE-N4-(N-ACETYL-BETA-GLUCOSAMINYL)ASPARAGINE AMIDASE A PROTEIN"/>
    <property type="match status" value="1"/>
</dbReference>
<name>A0AAJ0B774_9PEZI</name>
<sequence>MTGLRAWDGFSSAISPGSSCWSWWRSASPESSSYSPDDESIFIPSARPSFSTGFHVQSRSPATASVDLASTTTTSTAAPTHTVLKCFEVDQPVLLPDGPEESDGSSRNDAAYKRPSCTVLLMRRDFAWSYNDPFVGNYTPPDCKFNRVVLNFTTVSQGRQFDRLAIMYFGDTEVWRTSTAEPTTPPGISWTYLKDMTEYLYFWRSPQKIIFDLGNLIDDKYTGIFNTTMTATFFWSDVQTATAPPSDLIIPISARQAAANAASQFTVPAQNATNTITSFPRNVRRAVFSVSANGQANEEFWWSNVLQSDIWTFNKTAGQLTGWSPFREVQVLIDGRLAGVDWPFPVIFTGGVSPGLHRPVVSVEAFDLREKEIDITPFLPLLCDGQPHTFSIRIAGLDDGLGDTGTAALTQRVDESWYVTGKIFVWLDKAGPITTGDVPTLELTPPVITTTHVIGKAADGSNETLTYDTIVRRDLRITGKVVTSTGVDTASWKQTLSYTNKGLVTGFGFNAINDLVIRGVDAFASARTGSFQNTYAYPLFANSTYSVTAQGNLSLFAHVRQGKEFASSGASVFPDGLEAFGGSARFAGSALSTTKEGVAAFYQSGDGKNSSGWGTADQIFRFGGTSRAGVLGDGPDVELYYRDVSAANGTLLRDMKRIAGAGIKEVVIDGAWDPNVVDGFAAIQGGGGNGAMRVFMGRNDRPETS</sequence>
<proteinExistence type="predicted"/>
<dbReference type="Proteomes" id="UP001239445">
    <property type="component" value="Unassembled WGS sequence"/>
</dbReference>
<protein>
    <submittedName>
        <fullName evidence="2">Peptide N-acetyl-beta-D-glucosaminyl asparaginase amidase A-domain-containing protein</fullName>
    </submittedName>
</protein>
<comment type="caution">
    <text evidence="2">The sequence shown here is derived from an EMBL/GenBank/DDBJ whole genome shotgun (WGS) entry which is preliminary data.</text>
</comment>
<accession>A0AAJ0B774</accession>
<keyword evidence="3" id="KW-1185">Reference proteome</keyword>
<dbReference type="InterPro" id="IPR056948">
    <property type="entry name" value="PNGaseA_N"/>
</dbReference>
<feature type="domain" description="Peptide N-acetyl-beta-D-glucosaminyl asparaginase amidase A N-terminal" evidence="1">
    <location>
        <begin position="111"/>
        <end position="436"/>
    </location>
</feature>
<dbReference type="AlphaFoldDB" id="A0AAJ0B774"/>
<evidence type="ECO:0000313" key="3">
    <source>
        <dbReference type="Proteomes" id="UP001239445"/>
    </source>
</evidence>
<dbReference type="Pfam" id="PF25156">
    <property type="entry name" value="PNGase_A_C"/>
    <property type="match status" value="1"/>
</dbReference>
<dbReference type="InterPro" id="IPR021102">
    <property type="entry name" value="PNGase_A"/>
</dbReference>
<reference evidence="2" key="1">
    <citation type="submission" date="2023-06" db="EMBL/GenBank/DDBJ databases">
        <title>Genome-scale phylogeny and comparative genomics of the fungal order Sordariales.</title>
        <authorList>
            <consortium name="Lawrence Berkeley National Laboratory"/>
            <person name="Hensen N."/>
            <person name="Bonometti L."/>
            <person name="Westerberg I."/>
            <person name="Brannstrom I.O."/>
            <person name="Guillou S."/>
            <person name="Cros-Aarteil S."/>
            <person name="Calhoun S."/>
            <person name="Haridas S."/>
            <person name="Kuo A."/>
            <person name="Mondo S."/>
            <person name="Pangilinan J."/>
            <person name="Riley R."/>
            <person name="Labutti K."/>
            <person name="Andreopoulos B."/>
            <person name="Lipzen A."/>
            <person name="Chen C."/>
            <person name="Yanf M."/>
            <person name="Daum C."/>
            <person name="Ng V."/>
            <person name="Clum A."/>
            <person name="Steindorff A."/>
            <person name="Ohm R."/>
            <person name="Martin F."/>
            <person name="Silar P."/>
            <person name="Natvig D."/>
            <person name="Lalanne C."/>
            <person name="Gautier V."/>
            <person name="Ament-Velasquez S.L."/>
            <person name="Kruys A."/>
            <person name="Hutchinson M.I."/>
            <person name="Powell A.J."/>
            <person name="Barry K."/>
            <person name="Miller A.N."/>
            <person name="Grigoriev I.V."/>
            <person name="Debuchy R."/>
            <person name="Gladieux P."/>
            <person name="Thoren M.H."/>
            <person name="Johannesson H."/>
        </authorList>
    </citation>
    <scope>NUCLEOTIDE SEQUENCE</scope>
    <source>
        <strain evidence="2">PSN4</strain>
    </source>
</reference>
<gene>
    <name evidence="2" type="ORF">QBC47DRAFT_309535</name>
</gene>